<gene>
    <name evidence="2" type="ORF">B0T14DRAFT_500537</name>
</gene>
<organism evidence="2 3">
    <name type="scientific">Immersiella caudata</name>
    <dbReference type="NCBI Taxonomy" id="314043"/>
    <lineage>
        <taxon>Eukaryota</taxon>
        <taxon>Fungi</taxon>
        <taxon>Dikarya</taxon>
        <taxon>Ascomycota</taxon>
        <taxon>Pezizomycotina</taxon>
        <taxon>Sordariomycetes</taxon>
        <taxon>Sordariomycetidae</taxon>
        <taxon>Sordariales</taxon>
        <taxon>Lasiosphaeriaceae</taxon>
        <taxon>Immersiella</taxon>
    </lineage>
</organism>
<reference evidence="2" key="1">
    <citation type="submission" date="2023-06" db="EMBL/GenBank/DDBJ databases">
        <title>Genome-scale phylogeny and comparative genomics of the fungal order Sordariales.</title>
        <authorList>
            <consortium name="Lawrence Berkeley National Laboratory"/>
            <person name="Hensen N."/>
            <person name="Bonometti L."/>
            <person name="Westerberg I."/>
            <person name="Brannstrom I.O."/>
            <person name="Guillou S."/>
            <person name="Cros-Aarteil S."/>
            <person name="Calhoun S."/>
            <person name="Haridas S."/>
            <person name="Kuo A."/>
            <person name="Mondo S."/>
            <person name="Pangilinan J."/>
            <person name="Riley R."/>
            <person name="Labutti K."/>
            <person name="Andreopoulos B."/>
            <person name="Lipzen A."/>
            <person name="Chen C."/>
            <person name="Yanf M."/>
            <person name="Daum C."/>
            <person name="Ng V."/>
            <person name="Clum A."/>
            <person name="Steindorff A."/>
            <person name="Ohm R."/>
            <person name="Martin F."/>
            <person name="Silar P."/>
            <person name="Natvig D."/>
            <person name="Lalanne C."/>
            <person name="Gautier V."/>
            <person name="Ament-Velasquez S.L."/>
            <person name="Kruys A."/>
            <person name="Hutchinson M.I."/>
            <person name="Powell A.J."/>
            <person name="Barry K."/>
            <person name="Miller A.N."/>
            <person name="Grigoriev I.V."/>
            <person name="Debuchy R."/>
            <person name="Gladieux P."/>
            <person name="Thoren M.H."/>
            <person name="Johannesson H."/>
        </authorList>
    </citation>
    <scope>NUCLEOTIDE SEQUENCE</scope>
    <source>
        <strain evidence="2">CBS 606.72</strain>
    </source>
</reference>
<feature type="region of interest" description="Disordered" evidence="1">
    <location>
        <begin position="53"/>
        <end position="113"/>
    </location>
</feature>
<name>A0AA39W4E7_9PEZI</name>
<feature type="compositionally biased region" description="Basic and acidic residues" evidence="1">
    <location>
        <begin position="91"/>
        <end position="104"/>
    </location>
</feature>
<sequence length="199" mass="22362">MGRWAHLDSDEERLPEGMRRVAYDADTQTYTYEDSQGVKWEGVPGARYGRLRRVDQNPNRAPPLPVFESDDKEIMGDEPVYVLHDSDDDDEKKGNNKTFDEILKENPPTTEPQKAYMKRWNSLSRAATKYIPKLPPLPGGGHGVESGVGVQKVGITTDNPLASSLRRRASTMSAITREVAGGVKQMFAEESEYRAHRAR</sequence>
<dbReference type="EMBL" id="JAULSU010000007">
    <property type="protein sequence ID" value="KAK0611439.1"/>
    <property type="molecule type" value="Genomic_DNA"/>
</dbReference>
<accession>A0AA39W4E7</accession>
<keyword evidence="3" id="KW-1185">Reference proteome</keyword>
<protein>
    <submittedName>
        <fullName evidence="2">Uncharacterized protein</fullName>
    </submittedName>
</protein>
<dbReference type="Proteomes" id="UP001175000">
    <property type="component" value="Unassembled WGS sequence"/>
</dbReference>
<dbReference type="AlphaFoldDB" id="A0AA39W4E7"/>
<proteinExistence type="predicted"/>
<evidence type="ECO:0000313" key="2">
    <source>
        <dbReference type="EMBL" id="KAK0611439.1"/>
    </source>
</evidence>
<evidence type="ECO:0000256" key="1">
    <source>
        <dbReference type="SAM" id="MobiDB-lite"/>
    </source>
</evidence>
<comment type="caution">
    <text evidence="2">The sequence shown here is derived from an EMBL/GenBank/DDBJ whole genome shotgun (WGS) entry which is preliminary data.</text>
</comment>
<evidence type="ECO:0000313" key="3">
    <source>
        <dbReference type="Proteomes" id="UP001175000"/>
    </source>
</evidence>